<dbReference type="Pfam" id="PF01042">
    <property type="entry name" value="Ribonuc_L-PSP"/>
    <property type="match status" value="1"/>
</dbReference>
<proteinExistence type="predicted"/>
<keyword evidence="1" id="KW-0614">Plasmid</keyword>
<evidence type="ECO:0000313" key="2">
    <source>
        <dbReference type="Proteomes" id="UP000009045"/>
    </source>
</evidence>
<dbReference type="Proteomes" id="UP000009045">
    <property type="component" value="Plasmid pSmeSM11d"/>
</dbReference>
<dbReference type="GO" id="GO:0005829">
    <property type="term" value="C:cytosol"/>
    <property type="evidence" value="ECO:0007669"/>
    <property type="project" value="TreeGrafter"/>
</dbReference>
<dbReference type="PANTHER" id="PTHR11803:SF39">
    <property type="entry name" value="2-IMINOBUTANOATE_2-IMINOPROPANOATE DEAMINASE"/>
    <property type="match status" value="1"/>
</dbReference>
<sequence length="148" mass="15991">MRCSRVLDRSARSEFSKAGGTRMFEKIETGIAASRAPLSGTVKVGRIVRSAHIAKNPETGELVTGDIECQARQVFSNLRQALEAAGSTLAAVVQIQVYLIDRADAPGMNKIYREFFAPPFPVRATVVTELLSPGIRLEILATAVCSLD</sequence>
<dbReference type="SUPFAM" id="SSF55298">
    <property type="entry name" value="YjgF-like"/>
    <property type="match status" value="1"/>
</dbReference>
<protein>
    <submittedName>
        <fullName evidence="1">Uncharacterized protein</fullName>
    </submittedName>
</protein>
<dbReference type="Gene3D" id="3.30.1330.40">
    <property type="entry name" value="RutC-like"/>
    <property type="match status" value="1"/>
</dbReference>
<evidence type="ECO:0000313" key="1">
    <source>
        <dbReference type="EMBL" id="AEH84069.1"/>
    </source>
</evidence>
<gene>
    <name evidence="1" type="ordered locus">SM11_pD1237</name>
</gene>
<dbReference type="PATRIC" id="fig|707241.3.peg.6923"/>
<dbReference type="GO" id="GO:0019239">
    <property type="term" value="F:deaminase activity"/>
    <property type="evidence" value="ECO:0007669"/>
    <property type="project" value="TreeGrafter"/>
</dbReference>
<dbReference type="PANTHER" id="PTHR11803">
    <property type="entry name" value="2-IMINOBUTANOATE/2-IMINOPROPANOATE DEAMINASE RIDA"/>
    <property type="match status" value="1"/>
</dbReference>
<reference evidence="1 2" key="1">
    <citation type="journal article" date="2011" name="J. Biotechnol.">
        <title>The complete genome sequence of the dominant Sinorhizobium meliloti field isolate SM11 extends the S. meliloti pan-genome.</title>
        <authorList>
            <person name="Schneiker-Bekel S."/>
            <person name="Wibberg D."/>
            <person name="Bekel T."/>
            <person name="Blom J."/>
            <person name="Linke B."/>
            <person name="Neuweger H."/>
            <person name="Stiens M."/>
            <person name="Vorholter F.J."/>
            <person name="Weidner S."/>
            <person name="Goesmann A."/>
            <person name="Puhler A."/>
            <person name="Schluter A."/>
        </authorList>
    </citation>
    <scope>NUCLEOTIDE SEQUENCE [LARGE SCALE GENOMIC DNA]</scope>
    <source>
        <strain evidence="1 2">SM11</strain>
        <plasmid evidence="2">pSmeSM11d</plasmid>
    </source>
</reference>
<dbReference type="InterPro" id="IPR006175">
    <property type="entry name" value="YjgF/YER057c/UK114"/>
</dbReference>
<accession>F7XHP3</accession>
<dbReference type="HOGENOM" id="CLU_100715_7_1_5"/>
<dbReference type="AlphaFoldDB" id="F7XHP3"/>
<organism evidence="1 2">
    <name type="scientific">Sinorhizobium meliloti (strain SM11)</name>
    <dbReference type="NCBI Taxonomy" id="707241"/>
    <lineage>
        <taxon>Bacteria</taxon>
        <taxon>Pseudomonadati</taxon>
        <taxon>Pseudomonadota</taxon>
        <taxon>Alphaproteobacteria</taxon>
        <taxon>Hyphomicrobiales</taxon>
        <taxon>Rhizobiaceae</taxon>
        <taxon>Sinorhizobium/Ensifer group</taxon>
        <taxon>Sinorhizobium</taxon>
    </lineage>
</organism>
<dbReference type="InterPro" id="IPR035959">
    <property type="entry name" value="RutC-like_sf"/>
</dbReference>
<name>F7XHP3_SINMM</name>
<dbReference type="EMBL" id="CP001832">
    <property type="protein sequence ID" value="AEH84069.1"/>
    <property type="molecule type" value="Genomic_DNA"/>
</dbReference>
<dbReference type="CDD" id="cd00448">
    <property type="entry name" value="YjgF_YER057c_UK114_family"/>
    <property type="match status" value="1"/>
</dbReference>
<dbReference type="KEGG" id="smx:SM11_pD1237"/>
<geneLocation type="plasmid" evidence="1 2">
    <name>pSmeSM11d</name>
</geneLocation>